<dbReference type="Pfam" id="PF00494">
    <property type="entry name" value="SQS_PSY"/>
    <property type="match status" value="1"/>
</dbReference>
<dbReference type="Gene3D" id="1.10.600.10">
    <property type="entry name" value="Farnesyl Diphosphate Synthase"/>
    <property type="match status" value="1"/>
</dbReference>
<protein>
    <submittedName>
        <fullName evidence="1">Squalene/phytoene synthase family protein</fullName>
    </submittedName>
</protein>
<dbReference type="GO" id="GO:0051996">
    <property type="term" value="F:squalene synthase [NAD(P)H] activity"/>
    <property type="evidence" value="ECO:0007669"/>
    <property type="project" value="InterPro"/>
</dbReference>
<proteinExistence type="predicted"/>
<organism evidence="1 2">
    <name type="scientific">Tectimicrobiota bacterium</name>
    <dbReference type="NCBI Taxonomy" id="2528274"/>
    <lineage>
        <taxon>Bacteria</taxon>
        <taxon>Pseudomonadati</taxon>
        <taxon>Nitrospinota/Tectimicrobiota group</taxon>
        <taxon>Candidatus Tectimicrobiota</taxon>
    </lineage>
</organism>
<reference evidence="1" key="1">
    <citation type="submission" date="2020-07" db="EMBL/GenBank/DDBJ databases">
        <title>Huge and variable diversity of episymbiotic CPR bacteria and DPANN archaea in groundwater ecosystems.</title>
        <authorList>
            <person name="He C.Y."/>
            <person name="Keren R."/>
            <person name="Whittaker M."/>
            <person name="Farag I.F."/>
            <person name="Doudna J."/>
            <person name="Cate J.H.D."/>
            <person name="Banfield J.F."/>
        </authorList>
    </citation>
    <scope>NUCLEOTIDE SEQUENCE</scope>
    <source>
        <strain evidence="1">NC_groundwater_717_Ag_S-0.2um_59_8</strain>
    </source>
</reference>
<feature type="non-terminal residue" evidence="1">
    <location>
        <position position="206"/>
    </location>
</feature>
<sequence length="206" mass="23275">MSDPLLGPLLKGVSRSFFLTLWVLPPDLKEPMGLAYLLARAADTLADLPSVNLPDRLLALDYFRRRLREKDSPLFKYIADACRAGDAGSSEIILLRRLSDCLQRYDGLENGDREKVSRLLMTLTQGMMTDLTVFHGENPRPVVALKTRRDLESYTYSVAGCVGKFWTEMVMAHRPSCSHWDPEAMPQMGIRFGQGLQMTNILRDLP</sequence>
<evidence type="ECO:0000313" key="1">
    <source>
        <dbReference type="EMBL" id="MBI3013490.1"/>
    </source>
</evidence>
<dbReference type="SUPFAM" id="SSF48576">
    <property type="entry name" value="Terpenoid synthases"/>
    <property type="match status" value="1"/>
</dbReference>
<dbReference type="AlphaFoldDB" id="A0A932GMC5"/>
<dbReference type="Proteomes" id="UP000741360">
    <property type="component" value="Unassembled WGS sequence"/>
</dbReference>
<dbReference type="InterPro" id="IPR002060">
    <property type="entry name" value="Squ/phyt_synthse"/>
</dbReference>
<dbReference type="EMBL" id="JACPSX010000002">
    <property type="protein sequence ID" value="MBI3013490.1"/>
    <property type="molecule type" value="Genomic_DNA"/>
</dbReference>
<dbReference type="InterPro" id="IPR044844">
    <property type="entry name" value="Trans_IPPS_euk-type"/>
</dbReference>
<dbReference type="PANTHER" id="PTHR11626:SF2">
    <property type="entry name" value="SQUALENE SYNTHASE"/>
    <property type="match status" value="1"/>
</dbReference>
<gene>
    <name evidence="1" type="ORF">HYY65_00160</name>
</gene>
<evidence type="ECO:0000313" key="2">
    <source>
        <dbReference type="Proteomes" id="UP000741360"/>
    </source>
</evidence>
<dbReference type="PANTHER" id="PTHR11626">
    <property type="entry name" value="FARNESYL-DIPHOSPHATE FARNESYLTRANSFERASE"/>
    <property type="match status" value="1"/>
</dbReference>
<name>A0A932GMC5_UNCTE</name>
<accession>A0A932GMC5</accession>
<comment type="caution">
    <text evidence="1">The sequence shown here is derived from an EMBL/GenBank/DDBJ whole genome shotgun (WGS) entry which is preliminary data.</text>
</comment>
<dbReference type="GO" id="GO:0045338">
    <property type="term" value="P:farnesyl diphosphate metabolic process"/>
    <property type="evidence" value="ECO:0007669"/>
    <property type="project" value="InterPro"/>
</dbReference>
<dbReference type="InterPro" id="IPR008949">
    <property type="entry name" value="Isoprenoid_synthase_dom_sf"/>
</dbReference>